<name>A0A0A8Z1D1_ARUDO</name>
<protein>
    <submittedName>
        <fullName evidence="1">Uncharacterized protein</fullName>
    </submittedName>
</protein>
<dbReference type="AlphaFoldDB" id="A0A0A8Z1D1"/>
<proteinExistence type="predicted"/>
<sequence length="47" mass="5319">MAVVLQFCAASLHGGYHPLVELPPAYNFRTSWPALSRNTLSLHPWRI</sequence>
<evidence type="ECO:0000313" key="1">
    <source>
        <dbReference type="EMBL" id="JAD33209.1"/>
    </source>
</evidence>
<dbReference type="EMBL" id="GBRH01264686">
    <property type="protein sequence ID" value="JAD33209.1"/>
    <property type="molecule type" value="Transcribed_RNA"/>
</dbReference>
<accession>A0A0A8Z1D1</accession>
<reference evidence="1" key="1">
    <citation type="submission" date="2014-09" db="EMBL/GenBank/DDBJ databases">
        <authorList>
            <person name="Magalhaes I.L.F."/>
            <person name="Oliveira U."/>
            <person name="Santos F.R."/>
            <person name="Vidigal T.H.D.A."/>
            <person name="Brescovit A.D."/>
            <person name="Santos A.J."/>
        </authorList>
    </citation>
    <scope>NUCLEOTIDE SEQUENCE</scope>
    <source>
        <tissue evidence="1">Shoot tissue taken approximately 20 cm above the soil surface</tissue>
    </source>
</reference>
<organism evidence="1">
    <name type="scientific">Arundo donax</name>
    <name type="common">Giant reed</name>
    <name type="synonym">Donax arundinaceus</name>
    <dbReference type="NCBI Taxonomy" id="35708"/>
    <lineage>
        <taxon>Eukaryota</taxon>
        <taxon>Viridiplantae</taxon>
        <taxon>Streptophyta</taxon>
        <taxon>Embryophyta</taxon>
        <taxon>Tracheophyta</taxon>
        <taxon>Spermatophyta</taxon>
        <taxon>Magnoliopsida</taxon>
        <taxon>Liliopsida</taxon>
        <taxon>Poales</taxon>
        <taxon>Poaceae</taxon>
        <taxon>PACMAD clade</taxon>
        <taxon>Arundinoideae</taxon>
        <taxon>Arundineae</taxon>
        <taxon>Arundo</taxon>
    </lineage>
</organism>
<reference evidence="1" key="2">
    <citation type="journal article" date="2015" name="Data Brief">
        <title>Shoot transcriptome of the giant reed, Arundo donax.</title>
        <authorList>
            <person name="Barrero R.A."/>
            <person name="Guerrero F.D."/>
            <person name="Moolhuijzen P."/>
            <person name="Goolsby J.A."/>
            <person name="Tidwell J."/>
            <person name="Bellgard S.E."/>
            <person name="Bellgard M.I."/>
        </authorList>
    </citation>
    <scope>NUCLEOTIDE SEQUENCE</scope>
    <source>
        <tissue evidence="1">Shoot tissue taken approximately 20 cm above the soil surface</tissue>
    </source>
</reference>